<evidence type="ECO:0000259" key="1">
    <source>
        <dbReference type="Pfam" id="PF00903"/>
    </source>
</evidence>
<dbReference type="InterPro" id="IPR004360">
    <property type="entry name" value="Glyas_Fos-R_dOase_dom"/>
</dbReference>
<sequence>MNQPTFDGGVNIAMKIPRVHFESTVAFYRDVLGLPTEDVSGSDVATGVSRSYRCAFGPSTLWLDEVETYSQTDVWLQLNTDDIDAAMEHLKAAGVPARDELEPLPDPSSAHWIANPAGVVHLVNQMEPTP</sequence>
<dbReference type="SUPFAM" id="SSF54593">
    <property type="entry name" value="Glyoxalase/Bleomycin resistance protein/Dihydroxybiphenyl dioxygenase"/>
    <property type="match status" value="1"/>
</dbReference>
<dbReference type="RefSeq" id="WP_163738124.1">
    <property type="nucleotide sequence ID" value="NZ_JAAGOA010000008.1"/>
</dbReference>
<dbReference type="AlphaFoldDB" id="A0A6L9S6K1"/>
<dbReference type="Pfam" id="PF00903">
    <property type="entry name" value="Glyoxalase"/>
    <property type="match status" value="1"/>
</dbReference>
<protein>
    <recommendedName>
        <fullName evidence="1">Glyoxalase/fosfomycin resistance/dioxygenase domain-containing protein</fullName>
    </recommendedName>
</protein>
<keyword evidence="3" id="KW-1185">Reference proteome</keyword>
<evidence type="ECO:0000313" key="2">
    <source>
        <dbReference type="EMBL" id="NEE01095.1"/>
    </source>
</evidence>
<gene>
    <name evidence="2" type="ORF">G1H10_13045</name>
</gene>
<feature type="domain" description="Glyoxalase/fosfomycin resistance/dioxygenase" evidence="1">
    <location>
        <begin position="18"/>
        <end position="118"/>
    </location>
</feature>
<dbReference type="InterPro" id="IPR029068">
    <property type="entry name" value="Glyas_Bleomycin-R_OHBP_Dase"/>
</dbReference>
<dbReference type="Proteomes" id="UP000475214">
    <property type="component" value="Unassembled WGS sequence"/>
</dbReference>
<dbReference type="Gene3D" id="3.10.180.10">
    <property type="entry name" value="2,3-Dihydroxybiphenyl 1,2-Dioxygenase, domain 1"/>
    <property type="match status" value="1"/>
</dbReference>
<comment type="caution">
    <text evidence="2">The sequence shown here is derived from an EMBL/GenBank/DDBJ whole genome shotgun (WGS) entry which is preliminary data.</text>
</comment>
<evidence type="ECO:0000313" key="3">
    <source>
        <dbReference type="Proteomes" id="UP000475214"/>
    </source>
</evidence>
<proteinExistence type="predicted"/>
<reference evidence="2 3" key="1">
    <citation type="submission" date="2020-02" db="EMBL/GenBank/DDBJ databases">
        <authorList>
            <person name="Li X.-J."/>
            <person name="Han X.-M."/>
        </authorList>
    </citation>
    <scope>NUCLEOTIDE SEQUENCE [LARGE SCALE GENOMIC DNA]</scope>
    <source>
        <strain evidence="2 3">CCTCC AB 2017055</strain>
    </source>
</reference>
<dbReference type="EMBL" id="JAAGOA010000008">
    <property type="protein sequence ID" value="NEE01095.1"/>
    <property type="molecule type" value="Genomic_DNA"/>
</dbReference>
<accession>A0A6L9S6K1</accession>
<organism evidence="2 3">
    <name type="scientific">Phytoactinopolyspora halotolerans</name>
    <dbReference type="NCBI Taxonomy" id="1981512"/>
    <lineage>
        <taxon>Bacteria</taxon>
        <taxon>Bacillati</taxon>
        <taxon>Actinomycetota</taxon>
        <taxon>Actinomycetes</taxon>
        <taxon>Jiangellales</taxon>
        <taxon>Jiangellaceae</taxon>
        <taxon>Phytoactinopolyspora</taxon>
    </lineage>
</organism>
<name>A0A6L9S6K1_9ACTN</name>